<keyword evidence="2" id="KW-1185">Reference proteome</keyword>
<protein>
    <recommendedName>
        <fullName evidence="3">Restriction endonuclease type IV Mrr domain-containing protein</fullName>
    </recommendedName>
</protein>
<evidence type="ECO:0000313" key="1">
    <source>
        <dbReference type="EMBL" id="MCP3735826.1"/>
    </source>
</evidence>
<sequence length="316" mass="35034">MRDRSLLMLSPVTPRAVRYVKLGEGGMWESDCFARGVLRMGFGSDADRGFALCEARDWDGFAAMWREYGKAPGVATRFANETRHFVEDDGSILWITFSGQRLLWATLEPGSPLQRTHDGDSTARPVVGGWRDTDINGLPLIKGNLAGDLVSLAAYRGTSCSVPREDYVVRKVNGRRADEVEAAEIALSAMRDATLALIRSLQPDDFELLVDLLFTQSGWRRVGILGRTQKTLDLDLVLPSTGERAMVQVKSRTDSRELADYVAQLEVDGPHKRLFYAFHSGEALTADPRVNVLGPDRIADMTLDAGLMRWVMEKVG</sequence>
<comment type="caution">
    <text evidence="1">The sequence shown here is derived from an EMBL/GenBank/DDBJ whole genome shotgun (WGS) entry which is preliminary data.</text>
</comment>
<proteinExistence type="predicted"/>
<evidence type="ECO:0008006" key="3">
    <source>
        <dbReference type="Google" id="ProtNLM"/>
    </source>
</evidence>
<reference evidence="1" key="1">
    <citation type="submission" date="2022-05" db="EMBL/GenBank/DDBJ databases">
        <title>Sphingomonas sp. strain RP10 Genome sequencing and assembly.</title>
        <authorList>
            <person name="Kim I."/>
        </authorList>
    </citation>
    <scope>NUCLEOTIDE SEQUENCE</scope>
    <source>
        <strain evidence="1">RP10</strain>
    </source>
</reference>
<gene>
    <name evidence="1" type="ORF">M9979_13175</name>
</gene>
<name>A0A9X2HQU5_9SPHN</name>
<dbReference type="Proteomes" id="UP001139486">
    <property type="component" value="Unassembled WGS sequence"/>
</dbReference>
<dbReference type="EMBL" id="JAMLDY010000016">
    <property type="protein sequence ID" value="MCP3735826.1"/>
    <property type="molecule type" value="Genomic_DNA"/>
</dbReference>
<accession>A0A9X2HQU5</accession>
<dbReference type="AlphaFoldDB" id="A0A9X2HQU5"/>
<dbReference type="RefSeq" id="WP_254289825.1">
    <property type="nucleotide sequence ID" value="NZ_JAMLDY010000016.1"/>
</dbReference>
<evidence type="ECO:0000313" key="2">
    <source>
        <dbReference type="Proteomes" id="UP001139486"/>
    </source>
</evidence>
<organism evidence="1 2">
    <name type="scientific">Sphingomonas liriopis</name>
    <dbReference type="NCBI Taxonomy" id="2949094"/>
    <lineage>
        <taxon>Bacteria</taxon>
        <taxon>Pseudomonadati</taxon>
        <taxon>Pseudomonadota</taxon>
        <taxon>Alphaproteobacteria</taxon>
        <taxon>Sphingomonadales</taxon>
        <taxon>Sphingomonadaceae</taxon>
        <taxon>Sphingomonas</taxon>
    </lineage>
</organism>